<protein>
    <submittedName>
        <fullName evidence="2">Uncharacterized protein</fullName>
    </submittedName>
</protein>
<dbReference type="AlphaFoldDB" id="A0AAE1RBA8"/>
<comment type="caution">
    <text evidence="2">The sequence shown here is derived from an EMBL/GenBank/DDBJ whole genome shotgun (WGS) entry which is preliminary data.</text>
</comment>
<reference evidence="2" key="1">
    <citation type="submission" date="2023-12" db="EMBL/GenBank/DDBJ databases">
        <title>Genome assembly of Anisodus tanguticus.</title>
        <authorList>
            <person name="Wang Y.-J."/>
        </authorList>
    </citation>
    <scope>NUCLEOTIDE SEQUENCE</scope>
    <source>
        <strain evidence="2">KB-2021</strain>
        <tissue evidence="2">Leaf</tissue>
    </source>
</reference>
<proteinExistence type="predicted"/>
<keyword evidence="1" id="KW-0472">Membrane</keyword>
<dbReference type="Proteomes" id="UP001291623">
    <property type="component" value="Unassembled WGS sequence"/>
</dbReference>
<evidence type="ECO:0000313" key="2">
    <source>
        <dbReference type="EMBL" id="KAK4348051.1"/>
    </source>
</evidence>
<keyword evidence="1" id="KW-1133">Transmembrane helix</keyword>
<name>A0AAE1RBA8_9SOLA</name>
<evidence type="ECO:0000256" key="1">
    <source>
        <dbReference type="SAM" id="Phobius"/>
    </source>
</evidence>
<organism evidence="2 3">
    <name type="scientific">Anisodus tanguticus</name>
    <dbReference type="NCBI Taxonomy" id="243964"/>
    <lineage>
        <taxon>Eukaryota</taxon>
        <taxon>Viridiplantae</taxon>
        <taxon>Streptophyta</taxon>
        <taxon>Embryophyta</taxon>
        <taxon>Tracheophyta</taxon>
        <taxon>Spermatophyta</taxon>
        <taxon>Magnoliopsida</taxon>
        <taxon>eudicotyledons</taxon>
        <taxon>Gunneridae</taxon>
        <taxon>Pentapetalae</taxon>
        <taxon>asterids</taxon>
        <taxon>lamiids</taxon>
        <taxon>Solanales</taxon>
        <taxon>Solanaceae</taxon>
        <taxon>Solanoideae</taxon>
        <taxon>Hyoscyameae</taxon>
        <taxon>Anisodus</taxon>
    </lineage>
</organism>
<keyword evidence="1" id="KW-0812">Transmembrane</keyword>
<evidence type="ECO:0000313" key="3">
    <source>
        <dbReference type="Proteomes" id="UP001291623"/>
    </source>
</evidence>
<gene>
    <name evidence="2" type="ORF">RND71_034390</name>
</gene>
<sequence length="91" mass="10486">MMYAKLIDAISNMQKIIVQLFASCSFCNIEMFMVQHMLSWRYRLSNSILKALYIAIVSNILFSKTLGQYFVFGLTKLKWSEGLSNSTLCIN</sequence>
<keyword evidence="3" id="KW-1185">Reference proteome</keyword>
<dbReference type="EMBL" id="JAVYJV010000018">
    <property type="protein sequence ID" value="KAK4348051.1"/>
    <property type="molecule type" value="Genomic_DNA"/>
</dbReference>
<feature type="transmembrane region" description="Helical" evidence="1">
    <location>
        <begin position="51"/>
        <end position="72"/>
    </location>
</feature>
<accession>A0AAE1RBA8</accession>